<proteinExistence type="predicted"/>
<accession>A0ACA9NWS7</accession>
<comment type="caution">
    <text evidence="1">The sequence shown here is derived from an EMBL/GenBank/DDBJ whole genome shotgun (WGS) entry which is preliminary data.</text>
</comment>
<gene>
    <name evidence="1" type="ORF">ACOLOM_LOCUS9343</name>
</gene>
<reference evidence="1" key="1">
    <citation type="submission" date="2021-06" db="EMBL/GenBank/DDBJ databases">
        <authorList>
            <person name="Kallberg Y."/>
            <person name="Tangrot J."/>
            <person name="Rosling A."/>
        </authorList>
    </citation>
    <scope>NUCLEOTIDE SEQUENCE</scope>
    <source>
        <strain evidence="1">CL356</strain>
    </source>
</reference>
<dbReference type="EMBL" id="CAJVPT010026813">
    <property type="protein sequence ID" value="CAG8681078.1"/>
    <property type="molecule type" value="Genomic_DNA"/>
</dbReference>
<sequence length="103" mass="11916">MQYARNQWTLFSKRTSLILQTTRTIHTTGPTPVHLPPPIAPSVTDTANSSFLFYTHTSDRTKPSNNEEQPFYKERVEVIRWGEEDDTATVGLPRKDLREEIKK</sequence>
<evidence type="ECO:0000313" key="2">
    <source>
        <dbReference type="Proteomes" id="UP000789525"/>
    </source>
</evidence>
<name>A0ACA9NWS7_9GLOM</name>
<protein>
    <submittedName>
        <fullName evidence="1">4620_t:CDS:1</fullName>
    </submittedName>
</protein>
<feature type="non-terminal residue" evidence="1">
    <location>
        <position position="103"/>
    </location>
</feature>
<evidence type="ECO:0000313" key="1">
    <source>
        <dbReference type="EMBL" id="CAG8681078.1"/>
    </source>
</evidence>
<dbReference type="Proteomes" id="UP000789525">
    <property type="component" value="Unassembled WGS sequence"/>
</dbReference>
<organism evidence="1 2">
    <name type="scientific">Acaulospora colombiana</name>
    <dbReference type="NCBI Taxonomy" id="27376"/>
    <lineage>
        <taxon>Eukaryota</taxon>
        <taxon>Fungi</taxon>
        <taxon>Fungi incertae sedis</taxon>
        <taxon>Mucoromycota</taxon>
        <taxon>Glomeromycotina</taxon>
        <taxon>Glomeromycetes</taxon>
        <taxon>Diversisporales</taxon>
        <taxon>Acaulosporaceae</taxon>
        <taxon>Acaulospora</taxon>
    </lineage>
</organism>
<keyword evidence="2" id="KW-1185">Reference proteome</keyword>